<dbReference type="AlphaFoldDB" id="K8PIN9"/>
<evidence type="ECO:0000313" key="3">
    <source>
        <dbReference type="Proteomes" id="UP000001096"/>
    </source>
</evidence>
<accession>K8PIN9</accession>
<dbReference type="HOGENOM" id="CLU_066192_30_3_5"/>
<name>K8PIN9_9BRAD</name>
<dbReference type="PROSITE" id="PS50943">
    <property type="entry name" value="HTH_CROC1"/>
    <property type="match status" value="1"/>
</dbReference>
<dbReference type="Proteomes" id="UP000001096">
    <property type="component" value="Unassembled WGS sequence"/>
</dbReference>
<sequence length="102" mass="11340">MLAADSRPWRRMQKTLKSADYARLIDLLVAARKAADVRQQALAKKLGRPQSFVAKYENGERRLDIIEFTAIARALGADPVKLFKDYVGGKGSPKSPSKRPAK</sequence>
<dbReference type="eggNOG" id="COG1396">
    <property type="taxonomic scope" value="Bacteria"/>
</dbReference>
<dbReference type="CDD" id="cd00093">
    <property type="entry name" value="HTH_XRE"/>
    <property type="match status" value="1"/>
</dbReference>
<evidence type="ECO:0000313" key="2">
    <source>
        <dbReference type="EMBL" id="EKS41391.1"/>
    </source>
</evidence>
<dbReference type="InterPro" id="IPR010982">
    <property type="entry name" value="Lambda_DNA-bd_dom_sf"/>
</dbReference>
<comment type="caution">
    <text evidence="2">The sequence shown here is derived from an EMBL/GenBank/DDBJ whole genome shotgun (WGS) entry which is preliminary data.</text>
</comment>
<protein>
    <recommendedName>
        <fullName evidence="1">HTH cro/C1-type domain-containing protein</fullName>
    </recommendedName>
</protein>
<dbReference type="SUPFAM" id="SSF47413">
    <property type="entry name" value="lambda repressor-like DNA-binding domains"/>
    <property type="match status" value="1"/>
</dbReference>
<proteinExistence type="predicted"/>
<dbReference type="InterPro" id="IPR001387">
    <property type="entry name" value="Cro/C1-type_HTH"/>
</dbReference>
<reference evidence="2 3" key="1">
    <citation type="submission" date="2012-04" db="EMBL/GenBank/DDBJ databases">
        <title>The Genome Sequence of Afipia broomeae ATCC 49717.</title>
        <authorList>
            <consortium name="The Broad Institute Genome Sequencing Platform"/>
            <person name="Earl A."/>
            <person name="Ward D."/>
            <person name="Feldgarden M."/>
            <person name="Gevers D."/>
            <person name="Huys G."/>
            <person name="Walker B."/>
            <person name="Young S.K."/>
            <person name="Zeng Q."/>
            <person name="Gargeya S."/>
            <person name="Fitzgerald M."/>
            <person name="Haas B."/>
            <person name="Abouelleil A."/>
            <person name="Alvarado L."/>
            <person name="Arachchi H.M."/>
            <person name="Berlin A."/>
            <person name="Chapman S.B."/>
            <person name="Goldberg J."/>
            <person name="Griggs A."/>
            <person name="Gujja S."/>
            <person name="Hansen M."/>
            <person name="Howarth C."/>
            <person name="Imamovic A."/>
            <person name="Larimer J."/>
            <person name="McCowen C."/>
            <person name="Montmayeur A."/>
            <person name="Murphy C."/>
            <person name="Neiman D."/>
            <person name="Pearson M."/>
            <person name="Priest M."/>
            <person name="Roberts A."/>
            <person name="Saif S."/>
            <person name="Shea T."/>
            <person name="Sisk P."/>
            <person name="Sykes S."/>
            <person name="Wortman J."/>
            <person name="Nusbaum C."/>
            <person name="Birren B."/>
        </authorList>
    </citation>
    <scope>NUCLEOTIDE SEQUENCE [LARGE SCALE GENOMIC DNA]</scope>
    <source>
        <strain evidence="2 3">ATCC 49717</strain>
    </source>
</reference>
<dbReference type="Gene3D" id="1.10.260.40">
    <property type="entry name" value="lambda repressor-like DNA-binding domains"/>
    <property type="match status" value="1"/>
</dbReference>
<dbReference type="GO" id="GO:0003677">
    <property type="term" value="F:DNA binding"/>
    <property type="evidence" value="ECO:0007669"/>
    <property type="project" value="InterPro"/>
</dbReference>
<dbReference type="PATRIC" id="fig|883078.3.peg.509"/>
<keyword evidence="3" id="KW-1185">Reference proteome</keyword>
<evidence type="ECO:0000259" key="1">
    <source>
        <dbReference type="PROSITE" id="PS50943"/>
    </source>
</evidence>
<dbReference type="Pfam" id="PF01381">
    <property type="entry name" value="HTH_3"/>
    <property type="match status" value="1"/>
</dbReference>
<dbReference type="SMART" id="SM00530">
    <property type="entry name" value="HTH_XRE"/>
    <property type="match status" value="1"/>
</dbReference>
<feature type="domain" description="HTH cro/C1-type" evidence="1">
    <location>
        <begin position="28"/>
        <end position="82"/>
    </location>
</feature>
<dbReference type="EMBL" id="AGWX01000001">
    <property type="protein sequence ID" value="EKS41391.1"/>
    <property type="molecule type" value="Genomic_DNA"/>
</dbReference>
<organism evidence="2 3">
    <name type="scientific">Afipia broomeae ATCC 49717</name>
    <dbReference type="NCBI Taxonomy" id="883078"/>
    <lineage>
        <taxon>Bacteria</taxon>
        <taxon>Pseudomonadati</taxon>
        <taxon>Pseudomonadota</taxon>
        <taxon>Alphaproteobacteria</taxon>
        <taxon>Hyphomicrobiales</taxon>
        <taxon>Nitrobacteraceae</taxon>
        <taxon>Afipia</taxon>
    </lineage>
</organism>
<gene>
    <name evidence="2" type="ORF">HMPREF9695_00483</name>
</gene>